<dbReference type="AlphaFoldDB" id="A0A0Q9YZV2"/>
<protein>
    <submittedName>
        <fullName evidence="1">Uncharacterized protein</fullName>
    </submittedName>
</protein>
<evidence type="ECO:0000313" key="1">
    <source>
        <dbReference type="EMBL" id="KRG22526.1"/>
    </source>
</evidence>
<reference evidence="1" key="1">
    <citation type="submission" date="2015-09" db="EMBL/GenBank/DDBJ databases">
        <title>Draft Genome Sequences of Two Novel Amoeba-resistant Intranuclear Bacteria, Candidatus Berkiella cookevillensis and Candidatus Berkiella aquae.</title>
        <authorList>
            <person name="Mehari Y.T."/>
            <person name="Arivett B.A."/>
            <person name="Farone A.L."/>
            <person name="Gunderson J.H."/>
            <person name="Farone M.B."/>
        </authorList>
    </citation>
    <scope>NUCLEOTIDE SEQUENCE [LARGE SCALE GENOMIC DNA]</scope>
    <source>
        <strain evidence="1">HT99</strain>
    </source>
</reference>
<sequence length="44" mass="5276">MARDKKDDLELDGWGQKSRSEQYELVREIPIILIKLLNLVQQRH</sequence>
<proteinExistence type="predicted"/>
<name>A0A0Q9YZV2_9GAMM</name>
<dbReference type="STRING" id="295108.HT99x_00062"/>
<dbReference type="EMBL" id="LKAJ01000001">
    <property type="protein sequence ID" value="KRG22526.1"/>
    <property type="molecule type" value="Genomic_DNA"/>
</dbReference>
<accession>A0A0Q9YZV2</accession>
<organism evidence="1">
    <name type="scientific">Candidatus Berkiella aquae</name>
    <dbReference type="NCBI Taxonomy" id="295108"/>
    <lineage>
        <taxon>Bacteria</taxon>
        <taxon>Pseudomonadati</taxon>
        <taxon>Pseudomonadota</taxon>
        <taxon>Gammaproteobacteria</taxon>
        <taxon>Candidatus Berkiellales</taxon>
        <taxon>Candidatus Berkiellaceae</taxon>
        <taxon>Candidatus Berkiella</taxon>
    </lineage>
</organism>
<comment type="caution">
    <text evidence="1">The sequence shown here is derived from an EMBL/GenBank/DDBJ whole genome shotgun (WGS) entry which is preliminary data.</text>
</comment>
<gene>
    <name evidence="1" type="ORF">HT99x_00062</name>
</gene>
<dbReference type="RefSeq" id="WP_259566515.1">
    <property type="nucleotide sequence ID" value="NZ_LKAJ02000001.1"/>
</dbReference>